<evidence type="ECO:0000313" key="5">
    <source>
        <dbReference type="EMBL" id="ASP47363.1"/>
    </source>
</evidence>
<dbReference type="AlphaFoldDB" id="A0A222G6Y1"/>
<dbReference type="Pfam" id="PF00583">
    <property type="entry name" value="Acetyltransf_1"/>
    <property type="match status" value="1"/>
</dbReference>
<dbReference type="Proteomes" id="UP000202259">
    <property type="component" value="Chromosome"/>
</dbReference>
<dbReference type="SUPFAM" id="SSF55729">
    <property type="entry name" value="Acyl-CoA N-acyltransferases (Nat)"/>
    <property type="match status" value="1"/>
</dbReference>
<sequence>MSNLVVRKATADDTRILFKFIIDLAIYEKAEHEVLATEQSIKDSIFAENSHVFALICELDGVAIGSAIYFFNYSTWLAKSGLYLEDLYVMPEYRGKGAGVKLLKAMAKIAIEKDCARFEWSCLDWNTPSREFYHSLGAVAQEEWVGYRMTGKTLSNFAADLTV</sequence>
<evidence type="ECO:0000259" key="4">
    <source>
        <dbReference type="PROSITE" id="PS51186"/>
    </source>
</evidence>
<keyword evidence="6" id="KW-1185">Reference proteome</keyword>
<name>A0A222G6Y1_9GAMM</name>
<dbReference type="PROSITE" id="PS51186">
    <property type="entry name" value="GNAT"/>
    <property type="match status" value="1"/>
</dbReference>
<proteinExistence type="inferred from homology"/>
<organism evidence="5 6">
    <name type="scientific">Cognaticolwellia beringensis</name>
    <dbReference type="NCBI Taxonomy" id="1967665"/>
    <lineage>
        <taxon>Bacteria</taxon>
        <taxon>Pseudomonadati</taxon>
        <taxon>Pseudomonadota</taxon>
        <taxon>Gammaproteobacteria</taxon>
        <taxon>Alteromonadales</taxon>
        <taxon>Colwelliaceae</taxon>
        <taxon>Cognaticolwellia</taxon>
    </lineage>
</organism>
<keyword evidence="3" id="KW-0012">Acyltransferase</keyword>
<dbReference type="InterPro" id="IPR016181">
    <property type="entry name" value="Acyl_CoA_acyltransferase"/>
</dbReference>
<dbReference type="EMBL" id="CP020465">
    <property type="protein sequence ID" value="ASP47363.1"/>
    <property type="molecule type" value="Genomic_DNA"/>
</dbReference>
<dbReference type="GO" id="GO:0008080">
    <property type="term" value="F:N-acetyltransferase activity"/>
    <property type="evidence" value="ECO:0007669"/>
    <property type="project" value="UniProtKB-ARBA"/>
</dbReference>
<dbReference type="KEGG" id="cber:B5D82_06055"/>
<evidence type="ECO:0000256" key="2">
    <source>
        <dbReference type="ARBA" id="ARBA00022679"/>
    </source>
</evidence>
<evidence type="ECO:0000256" key="1">
    <source>
        <dbReference type="ARBA" id="ARBA00008694"/>
    </source>
</evidence>
<evidence type="ECO:0000313" key="6">
    <source>
        <dbReference type="Proteomes" id="UP000202259"/>
    </source>
</evidence>
<dbReference type="OrthoDB" id="9805924at2"/>
<dbReference type="RefSeq" id="WP_081149976.1">
    <property type="nucleotide sequence ID" value="NZ_CP020465.1"/>
</dbReference>
<keyword evidence="2 5" id="KW-0808">Transferase</keyword>
<dbReference type="PANTHER" id="PTHR10545">
    <property type="entry name" value="DIAMINE N-ACETYLTRANSFERASE"/>
    <property type="match status" value="1"/>
</dbReference>
<dbReference type="PANTHER" id="PTHR10545:SF29">
    <property type="entry name" value="GH14572P-RELATED"/>
    <property type="match status" value="1"/>
</dbReference>
<reference evidence="5 6" key="1">
    <citation type="submission" date="2017-08" db="EMBL/GenBank/DDBJ databases">
        <title>Complete genome of Colwellia sp. NB097-1, a psychrophile bacterium ioslated from Bering Sea.</title>
        <authorList>
            <person name="Chen X."/>
        </authorList>
    </citation>
    <scope>NUCLEOTIDE SEQUENCE [LARGE SCALE GENOMIC DNA]</scope>
    <source>
        <strain evidence="5 6">NB097-1</strain>
    </source>
</reference>
<dbReference type="Gene3D" id="3.40.630.30">
    <property type="match status" value="1"/>
</dbReference>
<dbReference type="CDD" id="cd04301">
    <property type="entry name" value="NAT_SF"/>
    <property type="match status" value="1"/>
</dbReference>
<gene>
    <name evidence="5" type="ORF">B5D82_06055</name>
</gene>
<protein>
    <submittedName>
        <fullName evidence="5">N-acetyltransferase</fullName>
    </submittedName>
</protein>
<dbReference type="InterPro" id="IPR000182">
    <property type="entry name" value="GNAT_dom"/>
</dbReference>
<dbReference type="InterPro" id="IPR051016">
    <property type="entry name" value="Diverse_Substrate_AcTransf"/>
</dbReference>
<dbReference type="FunFam" id="3.40.630.30:FF:000064">
    <property type="entry name" value="GNAT family acetyltransferase"/>
    <property type="match status" value="1"/>
</dbReference>
<accession>A0A222G6Y1</accession>
<comment type="similarity">
    <text evidence="1">Belongs to the acetyltransferase family.</text>
</comment>
<feature type="domain" description="N-acetyltransferase" evidence="4">
    <location>
        <begin position="4"/>
        <end position="163"/>
    </location>
</feature>
<evidence type="ECO:0000256" key="3">
    <source>
        <dbReference type="ARBA" id="ARBA00023315"/>
    </source>
</evidence>